<organism evidence="2 3">
    <name type="scientific">Pseudomicrostroma glucosiphilum</name>
    <dbReference type="NCBI Taxonomy" id="1684307"/>
    <lineage>
        <taxon>Eukaryota</taxon>
        <taxon>Fungi</taxon>
        <taxon>Dikarya</taxon>
        <taxon>Basidiomycota</taxon>
        <taxon>Ustilaginomycotina</taxon>
        <taxon>Exobasidiomycetes</taxon>
        <taxon>Microstromatales</taxon>
        <taxon>Microstromatales incertae sedis</taxon>
        <taxon>Pseudomicrostroma</taxon>
    </lineage>
</organism>
<dbReference type="Proteomes" id="UP000245942">
    <property type="component" value="Unassembled WGS sequence"/>
</dbReference>
<evidence type="ECO:0000313" key="3">
    <source>
        <dbReference type="Proteomes" id="UP000245942"/>
    </source>
</evidence>
<sequence length="414" mass="45319">MAASSSSSSQASYGRRNIFYLRVSPYLVLPCILYIDPRHVLWLNTHPSTMPATLKFLKGRIMDKLEREAKVKKWKQDGQNWEKKIWGDISADFHLAYFFRRQTDRHAVLVKEKEKVFPSAQGRYRQPTSAKRPRQTAYDDEDDDGLGAGAGPSASRLRSEQGEVGDVQIKPDPEDEDDAERCLLGDSRDDRAGVTFAVPDEEEEMEDVKPKFKLKVKYRDFTIFTKSLIIVLEPSPAARARSPDLFLSQQSAERRQLSVTPAVGAGVSAGTLYSRSSSQRGSRDPRGMREDSTASTIAGSRRDARTGSTPLFRGSMTPSEAGDTPEGDASRFDWSPSPSPVPRSPRASRAGGEGDGDAQGERLDAEGEAEAEAGESAFLLAERILTQDGGAGGAEGRLEGRDSVAYGYGGGEDE</sequence>
<dbReference type="AlphaFoldDB" id="A0A316U4Y8"/>
<protein>
    <submittedName>
        <fullName evidence="2">Uncharacterized protein</fullName>
    </submittedName>
</protein>
<feature type="compositionally biased region" description="Basic and acidic residues" evidence="1">
    <location>
        <begin position="281"/>
        <end position="292"/>
    </location>
</feature>
<dbReference type="GeneID" id="37016062"/>
<evidence type="ECO:0000313" key="2">
    <source>
        <dbReference type="EMBL" id="PWN20296.1"/>
    </source>
</evidence>
<feature type="region of interest" description="Disordered" evidence="1">
    <location>
        <begin position="119"/>
        <end position="186"/>
    </location>
</feature>
<accession>A0A316U4Y8</accession>
<gene>
    <name evidence="2" type="ORF">BCV69DRAFT_299431</name>
</gene>
<keyword evidence="3" id="KW-1185">Reference proteome</keyword>
<dbReference type="EMBL" id="KZ819328">
    <property type="protein sequence ID" value="PWN20296.1"/>
    <property type="molecule type" value="Genomic_DNA"/>
</dbReference>
<feature type="region of interest" description="Disordered" evidence="1">
    <location>
        <begin position="270"/>
        <end position="376"/>
    </location>
</feature>
<reference evidence="2 3" key="1">
    <citation type="journal article" date="2018" name="Mol. Biol. Evol.">
        <title>Broad Genomic Sampling Reveals a Smut Pathogenic Ancestry of the Fungal Clade Ustilaginomycotina.</title>
        <authorList>
            <person name="Kijpornyongpan T."/>
            <person name="Mondo S.J."/>
            <person name="Barry K."/>
            <person name="Sandor L."/>
            <person name="Lee J."/>
            <person name="Lipzen A."/>
            <person name="Pangilinan J."/>
            <person name="LaButti K."/>
            <person name="Hainaut M."/>
            <person name="Henrissat B."/>
            <person name="Grigoriev I.V."/>
            <person name="Spatafora J.W."/>
            <person name="Aime M.C."/>
        </authorList>
    </citation>
    <scope>NUCLEOTIDE SEQUENCE [LARGE SCALE GENOMIC DNA]</scope>
    <source>
        <strain evidence="2 3">MCA 4718</strain>
    </source>
</reference>
<feature type="compositionally biased region" description="Polar residues" evidence="1">
    <location>
        <begin position="271"/>
        <end position="280"/>
    </location>
</feature>
<proteinExistence type="predicted"/>
<dbReference type="PANTHER" id="PTHR40635:SF1">
    <property type="match status" value="1"/>
</dbReference>
<evidence type="ECO:0000256" key="1">
    <source>
        <dbReference type="SAM" id="MobiDB-lite"/>
    </source>
</evidence>
<feature type="region of interest" description="Disordered" evidence="1">
    <location>
        <begin position="389"/>
        <end position="414"/>
    </location>
</feature>
<dbReference type="RefSeq" id="XP_025347456.1">
    <property type="nucleotide sequence ID" value="XM_025494328.1"/>
</dbReference>
<dbReference type="PANTHER" id="PTHR40635">
    <property type="match status" value="1"/>
</dbReference>
<name>A0A316U4Y8_9BASI</name>
<dbReference type="OrthoDB" id="5374757at2759"/>